<evidence type="ECO:0000259" key="1">
    <source>
        <dbReference type="Pfam" id="PF00128"/>
    </source>
</evidence>
<dbReference type="InterPro" id="IPR013783">
    <property type="entry name" value="Ig-like_fold"/>
</dbReference>
<keyword evidence="4" id="KW-1185">Reference proteome</keyword>
<dbReference type="Proteomes" id="UP001228049">
    <property type="component" value="Unassembled WGS sequence"/>
</dbReference>
<dbReference type="GO" id="GO:0004553">
    <property type="term" value="F:hydrolase activity, hydrolyzing O-glycosyl compounds"/>
    <property type="evidence" value="ECO:0007669"/>
    <property type="project" value="InterPro"/>
</dbReference>
<dbReference type="SUPFAM" id="SSF81296">
    <property type="entry name" value="E set domains"/>
    <property type="match status" value="1"/>
</dbReference>
<evidence type="ECO:0000313" key="4">
    <source>
        <dbReference type="Proteomes" id="UP001228049"/>
    </source>
</evidence>
<dbReference type="Pfam" id="PF00128">
    <property type="entry name" value="Alpha-amylase"/>
    <property type="match status" value="1"/>
</dbReference>
<dbReference type="PANTHER" id="PTHR43651">
    <property type="entry name" value="1,4-ALPHA-GLUCAN-BRANCHING ENZYME"/>
    <property type="match status" value="1"/>
</dbReference>
<dbReference type="AlphaFoldDB" id="A0AAD9CE98"/>
<reference evidence="3" key="1">
    <citation type="submission" date="2023-04" db="EMBL/GenBank/DDBJ databases">
        <title>Chromosome-level genome of Chaenocephalus aceratus.</title>
        <authorList>
            <person name="Park H."/>
        </authorList>
    </citation>
    <scope>NUCLEOTIDE SEQUENCE</scope>
    <source>
        <strain evidence="3">DE</strain>
        <tissue evidence="3">Muscle</tissue>
    </source>
</reference>
<organism evidence="3 4">
    <name type="scientific">Dissostichus eleginoides</name>
    <name type="common">Patagonian toothfish</name>
    <name type="synonym">Dissostichus amissus</name>
    <dbReference type="NCBI Taxonomy" id="100907"/>
    <lineage>
        <taxon>Eukaryota</taxon>
        <taxon>Metazoa</taxon>
        <taxon>Chordata</taxon>
        <taxon>Craniata</taxon>
        <taxon>Vertebrata</taxon>
        <taxon>Euteleostomi</taxon>
        <taxon>Actinopterygii</taxon>
        <taxon>Neopterygii</taxon>
        <taxon>Teleostei</taxon>
        <taxon>Neoteleostei</taxon>
        <taxon>Acanthomorphata</taxon>
        <taxon>Eupercaria</taxon>
        <taxon>Perciformes</taxon>
        <taxon>Notothenioidei</taxon>
        <taxon>Nototheniidae</taxon>
        <taxon>Dissostichus</taxon>
    </lineage>
</organism>
<dbReference type="Gene3D" id="3.20.20.80">
    <property type="entry name" value="Glycosidases"/>
    <property type="match status" value="1"/>
</dbReference>
<feature type="domain" description="Glycosyl hydrolase family 13 catalytic" evidence="1">
    <location>
        <begin position="232"/>
        <end position="306"/>
    </location>
</feature>
<dbReference type="Gene3D" id="2.60.40.10">
    <property type="entry name" value="Immunoglobulins"/>
    <property type="match status" value="1"/>
</dbReference>
<dbReference type="InterPro" id="IPR017853">
    <property type="entry name" value="GH"/>
</dbReference>
<dbReference type="GO" id="GO:0005978">
    <property type="term" value="P:glycogen biosynthetic process"/>
    <property type="evidence" value="ECO:0007669"/>
    <property type="project" value="TreeGrafter"/>
</dbReference>
<dbReference type="PANTHER" id="PTHR43651:SF3">
    <property type="entry name" value="1,4-ALPHA-GLUCAN-BRANCHING ENZYME"/>
    <property type="match status" value="1"/>
</dbReference>
<evidence type="ECO:0000313" key="3">
    <source>
        <dbReference type="EMBL" id="KAK1900118.1"/>
    </source>
</evidence>
<dbReference type="CDD" id="cd02854">
    <property type="entry name" value="E_set_GBE_euk_N"/>
    <property type="match status" value="1"/>
</dbReference>
<dbReference type="InterPro" id="IPR006047">
    <property type="entry name" value="GH13_cat_dom"/>
</dbReference>
<dbReference type="FunFam" id="2.60.40.10:FF:000250">
    <property type="entry name" value="1,4-alpha-glucan-branching enzyme, chloroplastic/amyloplastic"/>
    <property type="match status" value="1"/>
</dbReference>
<dbReference type="GO" id="GO:0003844">
    <property type="term" value="F:1,4-alpha-glucan branching enzyme activity"/>
    <property type="evidence" value="ECO:0007669"/>
    <property type="project" value="TreeGrafter"/>
</dbReference>
<dbReference type="SUPFAM" id="SSF51445">
    <property type="entry name" value="(Trans)glycosidases"/>
    <property type="match status" value="1"/>
</dbReference>
<dbReference type="Pfam" id="PF02922">
    <property type="entry name" value="CBM_48"/>
    <property type="match status" value="1"/>
</dbReference>
<dbReference type="InterPro" id="IPR014756">
    <property type="entry name" value="Ig_E-set"/>
</dbReference>
<gene>
    <name evidence="3" type="ORF">KUDE01_000905</name>
</gene>
<feature type="domain" description="Glycoside hydrolase family 13 N-terminal" evidence="2">
    <location>
        <begin position="85"/>
        <end position="170"/>
    </location>
</feature>
<evidence type="ECO:0000259" key="2">
    <source>
        <dbReference type="Pfam" id="PF02922"/>
    </source>
</evidence>
<dbReference type="EMBL" id="JASDAP010000007">
    <property type="protein sequence ID" value="KAK1900118.1"/>
    <property type="molecule type" value="Genomic_DNA"/>
</dbReference>
<name>A0AAD9CE98_DISEL</name>
<proteinExistence type="predicted"/>
<dbReference type="GO" id="GO:0005737">
    <property type="term" value="C:cytoplasm"/>
    <property type="evidence" value="ECO:0007669"/>
    <property type="project" value="TreeGrafter"/>
</dbReference>
<accession>A0AAD9CE98</accession>
<feature type="non-terminal residue" evidence="3">
    <location>
        <position position="1"/>
    </location>
</feature>
<protein>
    <submittedName>
        <fullName evidence="3">14-alpha-glucan-branching enzyme</fullName>
    </submittedName>
</protein>
<sequence length="391" mass="45065">MALLLQPIITSPRAFTGQSELGFRAIGERVHLTQLAERGFLYLGESDMDTSWLQELKYEQLQKQLSKLEESEGGYDQFTQSYKTFGVQRQPDNSLHFREWAPAAEALFLTGDFNAWEKFTHPYTKQEFGKWELILPPKHDNSPAVDHNSKLKVVVHTEEDERLYRISPWAKYVTRDEKSVIYDWVHWDPPNPYTQIHPRPKKPKGLRIYEAHVGIASPEGKVATYTNFTTNVLPHIRDSGYNCIQMMAIMEHAYYASFGYQITSFFAASSRYGTPEELKQMIDVAHSMGIVVLLDVVHSHASQNTEDGLNRFDGSDSCFFHSPPRGEHKLWDSRLFNYSSGVEDLIYLSQGLRDHPARLLYRIIAGSLVLFLKGRRKRQCNMQLHTCQTVL</sequence>
<dbReference type="InterPro" id="IPR004193">
    <property type="entry name" value="Glyco_hydro_13_N"/>
</dbReference>
<dbReference type="GO" id="GO:0007399">
    <property type="term" value="P:nervous system development"/>
    <property type="evidence" value="ECO:0007669"/>
    <property type="project" value="UniProtKB-ARBA"/>
</dbReference>
<comment type="caution">
    <text evidence="3">The sequence shown here is derived from an EMBL/GenBank/DDBJ whole genome shotgun (WGS) entry which is preliminary data.</text>
</comment>